<protein>
    <submittedName>
        <fullName evidence="2">Uncharacterized protein</fullName>
    </submittedName>
</protein>
<dbReference type="InterPro" id="IPR051859">
    <property type="entry name" value="DCAF"/>
</dbReference>
<feature type="repeat" description="WD" evidence="1">
    <location>
        <begin position="152"/>
        <end position="193"/>
    </location>
</feature>
<dbReference type="SMART" id="SM00320">
    <property type="entry name" value="WD40"/>
    <property type="match status" value="4"/>
</dbReference>
<dbReference type="InterPro" id="IPR015943">
    <property type="entry name" value="WD40/YVTN_repeat-like_dom_sf"/>
</dbReference>
<gene>
    <name evidence="2" type="ORF">DSTB1V02_LOCUS5836</name>
</gene>
<evidence type="ECO:0000313" key="2">
    <source>
        <dbReference type="EMBL" id="CAD7245970.1"/>
    </source>
</evidence>
<dbReference type="GO" id="GO:0080008">
    <property type="term" value="C:Cul4-RING E3 ubiquitin ligase complex"/>
    <property type="evidence" value="ECO:0007669"/>
    <property type="project" value="TreeGrafter"/>
</dbReference>
<dbReference type="Pfam" id="PF00400">
    <property type="entry name" value="WD40"/>
    <property type="match status" value="3"/>
</dbReference>
<dbReference type="PANTHER" id="PTHR19847:SF7">
    <property type="entry name" value="DDB1- AND CUL4-ASSOCIATED FACTOR 11"/>
    <property type="match status" value="1"/>
</dbReference>
<reference evidence="2" key="1">
    <citation type="submission" date="2020-11" db="EMBL/GenBank/DDBJ databases">
        <authorList>
            <person name="Tran Van P."/>
        </authorList>
    </citation>
    <scope>NUCLEOTIDE SEQUENCE</scope>
</reference>
<keyword evidence="3" id="KW-1185">Reference proteome</keyword>
<dbReference type="EMBL" id="CAJPEV010001004">
    <property type="protein sequence ID" value="CAG0890066.1"/>
    <property type="molecule type" value="Genomic_DNA"/>
</dbReference>
<feature type="repeat" description="WD" evidence="1">
    <location>
        <begin position="211"/>
        <end position="245"/>
    </location>
</feature>
<dbReference type="SUPFAM" id="SSF50998">
    <property type="entry name" value="Quinoprotein alcohol dehydrogenase-like"/>
    <property type="match status" value="1"/>
</dbReference>
<dbReference type="EMBL" id="LR900521">
    <property type="protein sequence ID" value="CAD7245970.1"/>
    <property type="molecule type" value="Genomic_DNA"/>
</dbReference>
<proteinExistence type="predicted"/>
<accession>A0A7R8X8F8</accession>
<name>A0A7R8X8F8_9CRUS</name>
<dbReference type="InterPro" id="IPR011047">
    <property type="entry name" value="Quinoprotein_ADH-like_sf"/>
</dbReference>
<sequence length="378" mass="43150">MIVARDSGIFPQKTSPFFLPHQLQQREVGIAAGQHGRFALHPRRVIASHLLPNTMTNVTDHSQRVFCGTYSRDGCRFLSACQDGCLRLYDTSESYLKLKLRVQARDVGWSIVGTAFSPDGHIIAYSSWSDSIHLVKLCNWKEDNHRALPVSPHMHSFCIFSLSFSQDGSEIMGGSNDGAIYVYDIDADRLMLKVWDRRALNEANPKPVGQHAGHVDGITFIDPRGDSRYAITNSKDQTIRLWDMRVFSKDADISTVKDTLSSRSTIWDYRYENIPRALVQNSLRVRGDGSIMVFHGHHRVQHTLIRCRFSPAFTTGQSLSYSVNKKLLRAHLEQEEILNFLQYMTFLRETSIRSWKDTQVAFEMLTGIHIAWKCFPLL</sequence>
<dbReference type="PROSITE" id="PS50082">
    <property type="entry name" value="WD_REPEATS_2"/>
    <property type="match status" value="2"/>
</dbReference>
<dbReference type="Proteomes" id="UP000677054">
    <property type="component" value="Unassembled WGS sequence"/>
</dbReference>
<keyword evidence="1" id="KW-0853">WD repeat</keyword>
<evidence type="ECO:0000256" key="1">
    <source>
        <dbReference type="PROSITE-ProRule" id="PRU00221"/>
    </source>
</evidence>
<dbReference type="OrthoDB" id="63070at2759"/>
<dbReference type="PROSITE" id="PS50294">
    <property type="entry name" value="WD_REPEATS_REGION"/>
    <property type="match status" value="1"/>
</dbReference>
<organism evidence="2">
    <name type="scientific">Darwinula stevensoni</name>
    <dbReference type="NCBI Taxonomy" id="69355"/>
    <lineage>
        <taxon>Eukaryota</taxon>
        <taxon>Metazoa</taxon>
        <taxon>Ecdysozoa</taxon>
        <taxon>Arthropoda</taxon>
        <taxon>Crustacea</taxon>
        <taxon>Oligostraca</taxon>
        <taxon>Ostracoda</taxon>
        <taxon>Podocopa</taxon>
        <taxon>Podocopida</taxon>
        <taxon>Darwinulocopina</taxon>
        <taxon>Darwinuloidea</taxon>
        <taxon>Darwinulidae</taxon>
        <taxon>Darwinula</taxon>
    </lineage>
</organism>
<dbReference type="AlphaFoldDB" id="A0A7R8X8F8"/>
<dbReference type="Gene3D" id="2.130.10.10">
    <property type="entry name" value="YVTN repeat-like/Quinoprotein amine dehydrogenase"/>
    <property type="match status" value="1"/>
</dbReference>
<dbReference type="PANTHER" id="PTHR19847">
    <property type="entry name" value="DDB1- AND CUL4-ASSOCIATED FACTOR 11"/>
    <property type="match status" value="1"/>
</dbReference>
<evidence type="ECO:0000313" key="3">
    <source>
        <dbReference type="Proteomes" id="UP000677054"/>
    </source>
</evidence>
<dbReference type="InterPro" id="IPR001680">
    <property type="entry name" value="WD40_rpt"/>
</dbReference>
<dbReference type="GO" id="GO:0043161">
    <property type="term" value="P:proteasome-mediated ubiquitin-dependent protein catabolic process"/>
    <property type="evidence" value="ECO:0007669"/>
    <property type="project" value="TreeGrafter"/>
</dbReference>